<accession>A0A4R2GJ01</accession>
<organism evidence="6 7">
    <name type="scientific">Natronoflexus pectinivorans</name>
    <dbReference type="NCBI Taxonomy" id="682526"/>
    <lineage>
        <taxon>Bacteria</taxon>
        <taxon>Pseudomonadati</taxon>
        <taxon>Bacteroidota</taxon>
        <taxon>Bacteroidia</taxon>
        <taxon>Marinilabiliales</taxon>
        <taxon>Marinilabiliaceae</taxon>
        <taxon>Natronoflexus</taxon>
    </lineage>
</organism>
<evidence type="ECO:0000256" key="1">
    <source>
        <dbReference type="ARBA" id="ARBA00004196"/>
    </source>
</evidence>
<dbReference type="InterPro" id="IPR013766">
    <property type="entry name" value="Thioredoxin_domain"/>
</dbReference>
<dbReference type="Proteomes" id="UP000295221">
    <property type="component" value="Unassembled WGS sequence"/>
</dbReference>
<evidence type="ECO:0000256" key="3">
    <source>
        <dbReference type="ARBA" id="ARBA00023157"/>
    </source>
</evidence>
<keyword evidence="6" id="KW-0413">Isomerase</keyword>
<reference evidence="6 7" key="1">
    <citation type="submission" date="2019-03" db="EMBL/GenBank/DDBJ databases">
        <title>Genomic Encyclopedia of Type Strains, Phase IV (KMG-IV): sequencing the most valuable type-strain genomes for metagenomic binning, comparative biology and taxonomic classification.</title>
        <authorList>
            <person name="Goeker M."/>
        </authorList>
    </citation>
    <scope>NUCLEOTIDE SEQUENCE [LARGE SCALE GENOMIC DNA]</scope>
    <source>
        <strain evidence="6 7">DSM 24179</strain>
    </source>
</reference>
<dbReference type="GO" id="GO:0017004">
    <property type="term" value="P:cytochrome complex assembly"/>
    <property type="evidence" value="ECO:0007669"/>
    <property type="project" value="UniProtKB-KW"/>
</dbReference>
<dbReference type="SUPFAM" id="SSF52833">
    <property type="entry name" value="Thioredoxin-like"/>
    <property type="match status" value="1"/>
</dbReference>
<dbReference type="Gene3D" id="3.40.30.10">
    <property type="entry name" value="Glutaredoxin"/>
    <property type="match status" value="1"/>
</dbReference>
<protein>
    <submittedName>
        <fullName evidence="6">Thiol-disulfide isomerase/thioredoxin</fullName>
    </submittedName>
</protein>
<proteinExistence type="predicted"/>
<dbReference type="AlphaFoldDB" id="A0A4R2GJ01"/>
<dbReference type="PROSITE" id="PS51352">
    <property type="entry name" value="THIOREDOXIN_2"/>
    <property type="match status" value="1"/>
</dbReference>
<evidence type="ECO:0000313" key="7">
    <source>
        <dbReference type="Proteomes" id="UP000295221"/>
    </source>
</evidence>
<dbReference type="OrthoDB" id="9794348at2"/>
<evidence type="ECO:0000256" key="4">
    <source>
        <dbReference type="ARBA" id="ARBA00023284"/>
    </source>
</evidence>
<dbReference type="InterPro" id="IPR036249">
    <property type="entry name" value="Thioredoxin-like_sf"/>
</dbReference>
<keyword evidence="3" id="KW-1015">Disulfide bond</keyword>
<gene>
    <name evidence="6" type="ORF">EV194_1042</name>
</gene>
<keyword evidence="2" id="KW-0201">Cytochrome c-type biogenesis</keyword>
<evidence type="ECO:0000256" key="2">
    <source>
        <dbReference type="ARBA" id="ARBA00022748"/>
    </source>
</evidence>
<sequence>MKTIILIVITFVLSSIHCKSQDFFQIKGTVANDYEGYIFLSYGAIRDSALVKNKNFSFEGRVDYPIESRLHIKDRPSSSSFFLENSSMEITVTINNPITHINSITGNKTAGIEADLMEFFEEFESDTEFALKLYNKLDTIFIENPRNQFCGMILSDIAMDPILNYEQVSNLFSKLDLTVQDKEYVESIGVSLAKLKNFKIGTKFKSFELPDTNGNLINTSYFKDKILLVEFWASWCGPCIQSNPELRKLYDNYSHDGFEIFGVSLDSDKKAWIKAIEKDGLSWVNTIAQEGWRNDVVKALGIQYVPSNYLIDRNGNILAINIKPEELKIKLDEIFK</sequence>
<dbReference type="Pfam" id="PF08534">
    <property type="entry name" value="Redoxin"/>
    <property type="match status" value="1"/>
</dbReference>
<dbReference type="PANTHER" id="PTHR42852:SF6">
    <property type="entry name" value="THIOL:DISULFIDE INTERCHANGE PROTEIN DSBE"/>
    <property type="match status" value="1"/>
</dbReference>
<name>A0A4R2GJ01_9BACT</name>
<dbReference type="GO" id="GO:0030313">
    <property type="term" value="C:cell envelope"/>
    <property type="evidence" value="ECO:0007669"/>
    <property type="project" value="UniProtKB-SubCell"/>
</dbReference>
<dbReference type="CDD" id="cd02966">
    <property type="entry name" value="TlpA_like_family"/>
    <property type="match status" value="1"/>
</dbReference>
<dbReference type="PANTHER" id="PTHR42852">
    <property type="entry name" value="THIOL:DISULFIDE INTERCHANGE PROTEIN DSBE"/>
    <property type="match status" value="1"/>
</dbReference>
<dbReference type="InterPro" id="IPR025380">
    <property type="entry name" value="DUF4369"/>
</dbReference>
<dbReference type="EMBL" id="SLWK01000004">
    <property type="protein sequence ID" value="TCO08691.1"/>
    <property type="molecule type" value="Genomic_DNA"/>
</dbReference>
<dbReference type="RefSeq" id="WP_132433292.1">
    <property type="nucleotide sequence ID" value="NZ_SLWK01000004.1"/>
</dbReference>
<dbReference type="InterPro" id="IPR050553">
    <property type="entry name" value="Thioredoxin_ResA/DsbE_sf"/>
</dbReference>
<dbReference type="InterPro" id="IPR013740">
    <property type="entry name" value="Redoxin"/>
</dbReference>
<keyword evidence="4" id="KW-0676">Redox-active center</keyword>
<evidence type="ECO:0000259" key="5">
    <source>
        <dbReference type="PROSITE" id="PS51352"/>
    </source>
</evidence>
<dbReference type="GO" id="GO:0016491">
    <property type="term" value="F:oxidoreductase activity"/>
    <property type="evidence" value="ECO:0007669"/>
    <property type="project" value="InterPro"/>
</dbReference>
<keyword evidence="7" id="KW-1185">Reference proteome</keyword>
<feature type="domain" description="Thioredoxin" evidence="5">
    <location>
        <begin position="198"/>
        <end position="336"/>
    </location>
</feature>
<dbReference type="Pfam" id="PF14289">
    <property type="entry name" value="DUF4369"/>
    <property type="match status" value="1"/>
</dbReference>
<evidence type="ECO:0000313" key="6">
    <source>
        <dbReference type="EMBL" id="TCO08691.1"/>
    </source>
</evidence>
<comment type="subcellular location">
    <subcellularLocation>
        <location evidence="1">Cell envelope</location>
    </subcellularLocation>
</comment>
<comment type="caution">
    <text evidence="6">The sequence shown here is derived from an EMBL/GenBank/DDBJ whole genome shotgun (WGS) entry which is preliminary data.</text>
</comment>
<dbReference type="GO" id="GO:0016853">
    <property type="term" value="F:isomerase activity"/>
    <property type="evidence" value="ECO:0007669"/>
    <property type="project" value="UniProtKB-KW"/>
</dbReference>